<feature type="compositionally biased region" description="Pro residues" evidence="1">
    <location>
        <begin position="11"/>
        <end position="22"/>
    </location>
</feature>
<accession>A0A2V0NPM6</accession>
<evidence type="ECO:0000259" key="2">
    <source>
        <dbReference type="Pfam" id="PF03372"/>
    </source>
</evidence>
<feature type="region of interest" description="Disordered" evidence="1">
    <location>
        <begin position="1"/>
        <end position="28"/>
    </location>
</feature>
<evidence type="ECO:0000313" key="4">
    <source>
        <dbReference type="Proteomes" id="UP000247498"/>
    </source>
</evidence>
<dbReference type="Gene3D" id="3.60.10.10">
    <property type="entry name" value="Endonuclease/exonuclease/phosphatase"/>
    <property type="match status" value="2"/>
</dbReference>
<organism evidence="3 4">
    <name type="scientific">Raphidocelis subcapitata</name>
    <dbReference type="NCBI Taxonomy" id="307507"/>
    <lineage>
        <taxon>Eukaryota</taxon>
        <taxon>Viridiplantae</taxon>
        <taxon>Chlorophyta</taxon>
        <taxon>core chlorophytes</taxon>
        <taxon>Chlorophyceae</taxon>
        <taxon>CS clade</taxon>
        <taxon>Sphaeropleales</taxon>
        <taxon>Selenastraceae</taxon>
        <taxon>Raphidocelis</taxon>
    </lineage>
</organism>
<dbReference type="EMBL" id="BDRX01000011">
    <property type="protein sequence ID" value="GBF89578.1"/>
    <property type="molecule type" value="Genomic_DNA"/>
</dbReference>
<gene>
    <name evidence="3" type="ORF">Rsub_02296</name>
</gene>
<dbReference type="Pfam" id="PF03372">
    <property type="entry name" value="Exo_endo_phos"/>
    <property type="match status" value="1"/>
</dbReference>
<feature type="compositionally biased region" description="Low complexity" evidence="1">
    <location>
        <begin position="1"/>
        <end position="10"/>
    </location>
</feature>
<evidence type="ECO:0000256" key="1">
    <source>
        <dbReference type="SAM" id="MobiDB-lite"/>
    </source>
</evidence>
<proteinExistence type="predicted"/>
<name>A0A2V0NPM6_9CHLO</name>
<feature type="compositionally biased region" description="Gly residues" evidence="1">
    <location>
        <begin position="225"/>
        <end position="237"/>
    </location>
</feature>
<evidence type="ECO:0000313" key="3">
    <source>
        <dbReference type="EMBL" id="GBF89578.1"/>
    </source>
</evidence>
<keyword evidence="4" id="KW-1185">Reference proteome</keyword>
<feature type="region of interest" description="Disordered" evidence="1">
    <location>
        <begin position="211"/>
        <end position="237"/>
    </location>
</feature>
<dbReference type="SUPFAM" id="SSF56219">
    <property type="entry name" value="DNase I-like"/>
    <property type="match status" value="1"/>
</dbReference>
<dbReference type="InterPro" id="IPR005135">
    <property type="entry name" value="Endo/exonuclease/phosphatase"/>
</dbReference>
<comment type="caution">
    <text evidence="3">The sequence shown here is derived from an EMBL/GenBank/DDBJ whole genome shotgun (WGS) entry which is preliminary data.</text>
</comment>
<protein>
    <recommendedName>
        <fullName evidence="2">Endonuclease/exonuclease/phosphatase domain-containing protein</fullName>
    </recommendedName>
</protein>
<dbReference type="InterPro" id="IPR036691">
    <property type="entry name" value="Endo/exonu/phosph_ase_sf"/>
</dbReference>
<dbReference type="GO" id="GO:0003824">
    <property type="term" value="F:catalytic activity"/>
    <property type="evidence" value="ECO:0007669"/>
    <property type="project" value="InterPro"/>
</dbReference>
<dbReference type="STRING" id="307507.A0A2V0NPM6"/>
<dbReference type="OrthoDB" id="9975959at2759"/>
<dbReference type="InParanoid" id="A0A2V0NPM6"/>
<dbReference type="AlphaFoldDB" id="A0A2V0NPM6"/>
<reference evidence="3 4" key="1">
    <citation type="journal article" date="2018" name="Sci. Rep.">
        <title>Raphidocelis subcapitata (=Pseudokirchneriella subcapitata) provides an insight into genome evolution and environmental adaptations in the Sphaeropleales.</title>
        <authorList>
            <person name="Suzuki S."/>
            <person name="Yamaguchi H."/>
            <person name="Nakajima N."/>
            <person name="Kawachi M."/>
        </authorList>
    </citation>
    <scope>NUCLEOTIDE SEQUENCE [LARGE SCALE GENOMIC DNA]</scope>
    <source>
        <strain evidence="3 4">NIES-35</strain>
    </source>
</reference>
<sequence>MASPPSNGAAPPLPLPPGPADPPRMRAPGAPRALLRVVTFNLRGVMDRWRERAPLARQLLAGLEADVYCFQEVLTGEAGQDRELLGEGYRIFECRAAMRCLSQSGAAGASAAAAARGLLSLACCVPAFAAAPAAFEAWREAWGAGDCVTRALRDAALFPFFGNSIASRLPPAAPAAAAGASPGDGGASPGDAEVLVLGSFRAAQRVRLLVGPRGGSANGDSASGGTNGGGGETEGLGAGEPAAVWVVNTHLDHACPEARAQQAQASWEGAIADWMAPLQAGGGAACILICGDLNAPPEEPAHGVLRRAGYASAYELANGQEAPPTWPSGLVAPLMDTGEPHCADYVYFWTAATQSEARAGQSKAGAARSEARARVVAASIAGDVPDEADPTLYPSDHLAVVVDLI</sequence>
<feature type="domain" description="Endonuclease/exonuclease/phosphatase" evidence="2">
    <location>
        <begin position="38"/>
        <end position="397"/>
    </location>
</feature>
<dbReference type="Proteomes" id="UP000247498">
    <property type="component" value="Unassembled WGS sequence"/>
</dbReference>